<gene>
    <name evidence="1" type="ORF">CALCODRAFT_332226</name>
</gene>
<organism evidence="1 2">
    <name type="scientific">Calocera cornea HHB12733</name>
    <dbReference type="NCBI Taxonomy" id="1353952"/>
    <lineage>
        <taxon>Eukaryota</taxon>
        <taxon>Fungi</taxon>
        <taxon>Dikarya</taxon>
        <taxon>Basidiomycota</taxon>
        <taxon>Agaricomycotina</taxon>
        <taxon>Dacrymycetes</taxon>
        <taxon>Dacrymycetales</taxon>
        <taxon>Dacrymycetaceae</taxon>
        <taxon>Calocera</taxon>
    </lineage>
</organism>
<protein>
    <submittedName>
        <fullName evidence="1">Uncharacterized protein</fullName>
    </submittedName>
</protein>
<reference evidence="1 2" key="1">
    <citation type="journal article" date="2016" name="Mol. Biol. Evol.">
        <title>Comparative Genomics of Early-Diverging Mushroom-Forming Fungi Provides Insights into the Origins of Lignocellulose Decay Capabilities.</title>
        <authorList>
            <person name="Nagy L.G."/>
            <person name="Riley R."/>
            <person name="Tritt A."/>
            <person name="Adam C."/>
            <person name="Daum C."/>
            <person name="Floudas D."/>
            <person name="Sun H."/>
            <person name="Yadav J.S."/>
            <person name="Pangilinan J."/>
            <person name="Larsson K.H."/>
            <person name="Matsuura K."/>
            <person name="Barry K."/>
            <person name="Labutti K."/>
            <person name="Kuo R."/>
            <person name="Ohm R.A."/>
            <person name="Bhattacharya S.S."/>
            <person name="Shirouzu T."/>
            <person name="Yoshinaga Y."/>
            <person name="Martin F.M."/>
            <person name="Grigoriev I.V."/>
            <person name="Hibbett D.S."/>
        </authorList>
    </citation>
    <scope>NUCLEOTIDE SEQUENCE [LARGE SCALE GENOMIC DNA]</scope>
    <source>
        <strain evidence="1 2">HHB12733</strain>
    </source>
</reference>
<keyword evidence="2" id="KW-1185">Reference proteome</keyword>
<evidence type="ECO:0000313" key="2">
    <source>
        <dbReference type="Proteomes" id="UP000076842"/>
    </source>
</evidence>
<name>A0A165F1C8_9BASI</name>
<proteinExistence type="predicted"/>
<evidence type="ECO:0000313" key="1">
    <source>
        <dbReference type="EMBL" id="KZT55984.1"/>
    </source>
</evidence>
<dbReference type="InParanoid" id="A0A165F1C8"/>
<dbReference type="AlphaFoldDB" id="A0A165F1C8"/>
<dbReference type="EMBL" id="KV423985">
    <property type="protein sequence ID" value="KZT55984.1"/>
    <property type="molecule type" value="Genomic_DNA"/>
</dbReference>
<accession>A0A165F1C8</accession>
<dbReference type="Proteomes" id="UP000076842">
    <property type="component" value="Unassembled WGS sequence"/>
</dbReference>
<sequence length="254" mass="27393">MQQSIWKIRTRRPSYEVSPQYGLAPWNHLLGVLLKRRGERSNSTLSPTAAPRRRLPALTVARSNGATVAVRSSASFIHDTAAPKLANCTRLQTEPAASCPTVASCPASHTWHHTLHREAPPAVVPARPGQTSPRLLDARSGGRGRTWLCSVRPGLLKKAGHNVGLRKKLATQGGTAGGGSRSHSFVVITVCRYVPLGSLRSYVMRGPALASSAAQRNCQPGSFEEGYYWTVHMVLVGSVCGYGRAATRQRSLRA</sequence>